<dbReference type="RefSeq" id="WP_236981927.1">
    <property type="nucleotide sequence ID" value="NZ_AP023086.1"/>
</dbReference>
<evidence type="ECO:0000256" key="1">
    <source>
        <dbReference type="ARBA" id="ARBA00001946"/>
    </source>
</evidence>
<dbReference type="InterPro" id="IPR050469">
    <property type="entry name" value="Diguanylate_Cyclase"/>
</dbReference>
<dbReference type="EC" id="2.7.7.65" evidence="2"/>
<keyword evidence="4" id="KW-0472">Membrane</keyword>
<evidence type="ECO:0000313" key="7">
    <source>
        <dbReference type="EMBL" id="BCD97925.1"/>
    </source>
</evidence>
<organism evidence="7 8">
    <name type="scientific">Marinagarivorans cellulosilyticus</name>
    <dbReference type="NCBI Taxonomy" id="2721545"/>
    <lineage>
        <taxon>Bacteria</taxon>
        <taxon>Pseudomonadati</taxon>
        <taxon>Pseudomonadota</taxon>
        <taxon>Gammaproteobacteria</taxon>
        <taxon>Cellvibrionales</taxon>
        <taxon>Cellvibrionaceae</taxon>
        <taxon>Marinagarivorans</taxon>
    </lineage>
</organism>
<dbReference type="NCBIfam" id="TIGR00229">
    <property type="entry name" value="sensory_box"/>
    <property type="match status" value="1"/>
</dbReference>
<proteinExistence type="predicted"/>
<dbReference type="FunFam" id="3.30.70.270:FF:000001">
    <property type="entry name" value="Diguanylate cyclase domain protein"/>
    <property type="match status" value="1"/>
</dbReference>
<keyword evidence="8" id="KW-1185">Reference proteome</keyword>
<evidence type="ECO:0000259" key="5">
    <source>
        <dbReference type="PROSITE" id="PS50112"/>
    </source>
</evidence>
<dbReference type="InterPro" id="IPR035965">
    <property type="entry name" value="PAS-like_dom_sf"/>
</dbReference>
<evidence type="ECO:0000256" key="3">
    <source>
        <dbReference type="ARBA" id="ARBA00034247"/>
    </source>
</evidence>
<dbReference type="GO" id="GO:1902201">
    <property type="term" value="P:negative regulation of bacterial-type flagellum-dependent cell motility"/>
    <property type="evidence" value="ECO:0007669"/>
    <property type="project" value="TreeGrafter"/>
</dbReference>
<name>A0AAN1WI24_9GAMM</name>
<dbReference type="Pfam" id="PF00989">
    <property type="entry name" value="PAS"/>
    <property type="match status" value="1"/>
</dbReference>
<dbReference type="NCBIfam" id="TIGR00254">
    <property type="entry name" value="GGDEF"/>
    <property type="match status" value="1"/>
</dbReference>
<dbReference type="CDD" id="cd01949">
    <property type="entry name" value="GGDEF"/>
    <property type="match status" value="1"/>
</dbReference>
<evidence type="ECO:0000256" key="4">
    <source>
        <dbReference type="SAM" id="Phobius"/>
    </source>
</evidence>
<dbReference type="PANTHER" id="PTHR45138:SF9">
    <property type="entry name" value="DIGUANYLATE CYCLASE DGCM-RELATED"/>
    <property type="match status" value="1"/>
</dbReference>
<feature type="transmembrane region" description="Helical" evidence="4">
    <location>
        <begin position="46"/>
        <end position="67"/>
    </location>
</feature>
<dbReference type="KEGG" id="marq:MARGE09_P2126"/>
<evidence type="ECO:0000256" key="2">
    <source>
        <dbReference type="ARBA" id="ARBA00012528"/>
    </source>
</evidence>
<feature type="domain" description="GGDEF" evidence="6">
    <location>
        <begin position="442"/>
        <end position="572"/>
    </location>
</feature>
<feature type="transmembrane region" description="Helical" evidence="4">
    <location>
        <begin position="79"/>
        <end position="98"/>
    </location>
</feature>
<feature type="transmembrane region" description="Helical" evidence="4">
    <location>
        <begin position="104"/>
        <end position="125"/>
    </location>
</feature>
<dbReference type="GO" id="GO:0005886">
    <property type="term" value="C:plasma membrane"/>
    <property type="evidence" value="ECO:0007669"/>
    <property type="project" value="TreeGrafter"/>
</dbReference>
<feature type="transmembrane region" description="Helical" evidence="4">
    <location>
        <begin position="12"/>
        <end position="34"/>
    </location>
</feature>
<dbReference type="CDD" id="cd00130">
    <property type="entry name" value="PAS"/>
    <property type="match status" value="1"/>
</dbReference>
<gene>
    <name evidence="7" type="ORF">MARGE09_P2126</name>
</gene>
<accession>A0AAN1WI24</accession>
<protein>
    <recommendedName>
        <fullName evidence="2">diguanylate cyclase</fullName>
        <ecNumber evidence="2">2.7.7.65</ecNumber>
    </recommendedName>
</protein>
<feature type="transmembrane region" description="Helical" evidence="4">
    <location>
        <begin position="210"/>
        <end position="232"/>
    </location>
</feature>
<comment type="cofactor">
    <cofactor evidence="1">
        <name>Mg(2+)</name>
        <dbReference type="ChEBI" id="CHEBI:18420"/>
    </cofactor>
</comment>
<dbReference type="GO" id="GO:0043709">
    <property type="term" value="P:cell adhesion involved in single-species biofilm formation"/>
    <property type="evidence" value="ECO:0007669"/>
    <property type="project" value="TreeGrafter"/>
</dbReference>
<reference evidence="7 8" key="1">
    <citation type="journal article" date="2022" name="IScience">
        <title>An ultrasensitive nanofiber-based assay for enzymatic hydrolysis and deep-sea microbial degradation of cellulose.</title>
        <authorList>
            <person name="Tsudome M."/>
            <person name="Tachioka M."/>
            <person name="Miyazaki M."/>
            <person name="Uchimura K."/>
            <person name="Tsuda M."/>
            <person name="Takaki Y."/>
            <person name="Deguchi S."/>
        </authorList>
    </citation>
    <scope>NUCLEOTIDE SEQUENCE [LARGE SCALE GENOMIC DNA]</scope>
    <source>
        <strain evidence="7 8">GE09</strain>
    </source>
</reference>
<dbReference type="SUPFAM" id="SSF55073">
    <property type="entry name" value="Nucleotide cyclase"/>
    <property type="match status" value="1"/>
</dbReference>
<dbReference type="Gene3D" id="3.30.70.270">
    <property type="match status" value="1"/>
</dbReference>
<evidence type="ECO:0000313" key="8">
    <source>
        <dbReference type="Proteomes" id="UP001320119"/>
    </source>
</evidence>
<dbReference type="PANTHER" id="PTHR45138">
    <property type="entry name" value="REGULATORY COMPONENTS OF SENSORY TRANSDUCTION SYSTEM"/>
    <property type="match status" value="1"/>
</dbReference>
<feature type="transmembrane region" description="Helical" evidence="4">
    <location>
        <begin position="170"/>
        <end position="189"/>
    </location>
</feature>
<dbReference type="EMBL" id="AP023086">
    <property type="protein sequence ID" value="BCD97925.1"/>
    <property type="molecule type" value="Genomic_DNA"/>
</dbReference>
<feature type="transmembrane region" description="Helical" evidence="4">
    <location>
        <begin position="238"/>
        <end position="264"/>
    </location>
</feature>
<dbReference type="AlphaFoldDB" id="A0AAN1WI24"/>
<feature type="domain" description="PAS" evidence="5">
    <location>
        <begin position="282"/>
        <end position="324"/>
    </location>
</feature>
<dbReference type="InterPro" id="IPR029787">
    <property type="entry name" value="Nucleotide_cyclase"/>
</dbReference>
<evidence type="ECO:0000259" key="6">
    <source>
        <dbReference type="PROSITE" id="PS50887"/>
    </source>
</evidence>
<dbReference type="GO" id="GO:0052621">
    <property type="term" value="F:diguanylate cyclase activity"/>
    <property type="evidence" value="ECO:0007669"/>
    <property type="project" value="UniProtKB-EC"/>
</dbReference>
<keyword evidence="4" id="KW-1133">Transmembrane helix</keyword>
<feature type="transmembrane region" description="Helical" evidence="4">
    <location>
        <begin position="137"/>
        <end position="158"/>
    </location>
</feature>
<dbReference type="GO" id="GO:0006355">
    <property type="term" value="P:regulation of DNA-templated transcription"/>
    <property type="evidence" value="ECO:0007669"/>
    <property type="project" value="InterPro"/>
</dbReference>
<dbReference type="InterPro" id="IPR000014">
    <property type="entry name" value="PAS"/>
</dbReference>
<dbReference type="InterPro" id="IPR013767">
    <property type="entry name" value="PAS_fold"/>
</dbReference>
<sequence length="572" mass="62567">MTDEFNGKSAKSLNATVATLLVLVLSGANLLSIAFGQQNALSPFPFSPPMSLLAAINLFLIGCALGCQLLQKLTLSRAFSILGLASIPACLIADQLSTSASYSNVLPSSILLTPITLAMIGVLVLTGRTLPQTHIILYDGLLTVFTLIPLLSIFSYIFDPVAMYSSYDQWVLPVPTAAALLLTFFALLSQTTSKGAAGLLTRNSHYARNFQWLFMLVLIVPLSIGSSLALAVDLGYLRAGFAAAIFCLFTTLLIATVLANNAIVQESWLKKFVREQRKNSQLQNHISEVLELSPDAILLLDQQLQVLHANHGAALLFGWNKEDLQNIGFGTLIPGEQFSRFERLIHQFFRSPRLSLRRSRPINILIQNRLGQKIPASLNLSKRQATGATHIVAVLRNNSDIANKIFDLEQQLKLDTLTGAGSRVEFENHCAKLSRSQRKDEKRIAVFILDIDNFKAINDTYGHPTGDRVLQTFSQTTQNCLRNGDKLFRIGGEEFAVVAADIDAAGALLLADRIRTIIKAKPMVVGPTNLYATCSIGVCLTQPKDISFALNEADKALYRAKRNGKDQVVAVE</sequence>
<dbReference type="PROSITE" id="PS50112">
    <property type="entry name" value="PAS"/>
    <property type="match status" value="1"/>
</dbReference>
<dbReference type="Proteomes" id="UP001320119">
    <property type="component" value="Chromosome"/>
</dbReference>
<dbReference type="SMART" id="SM00091">
    <property type="entry name" value="PAS"/>
    <property type="match status" value="1"/>
</dbReference>
<dbReference type="Pfam" id="PF00990">
    <property type="entry name" value="GGDEF"/>
    <property type="match status" value="1"/>
</dbReference>
<keyword evidence="4" id="KW-0812">Transmembrane</keyword>
<comment type="catalytic activity">
    <reaction evidence="3">
        <text>2 GTP = 3',3'-c-di-GMP + 2 diphosphate</text>
        <dbReference type="Rhea" id="RHEA:24898"/>
        <dbReference type="ChEBI" id="CHEBI:33019"/>
        <dbReference type="ChEBI" id="CHEBI:37565"/>
        <dbReference type="ChEBI" id="CHEBI:58805"/>
        <dbReference type="EC" id="2.7.7.65"/>
    </reaction>
</comment>
<dbReference type="InterPro" id="IPR043128">
    <property type="entry name" value="Rev_trsase/Diguanyl_cyclase"/>
</dbReference>
<dbReference type="SMART" id="SM00267">
    <property type="entry name" value="GGDEF"/>
    <property type="match status" value="1"/>
</dbReference>
<dbReference type="SUPFAM" id="SSF55785">
    <property type="entry name" value="PYP-like sensor domain (PAS domain)"/>
    <property type="match status" value="1"/>
</dbReference>
<dbReference type="PROSITE" id="PS50887">
    <property type="entry name" value="GGDEF"/>
    <property type="match status" value="1"/>
</dbReference>
<dbReference type="Gene3D" id="3.30.450.20">
    <property type="entry name" value="PAS domain"/>
    <property type="match status" value="1"/>
</dbReference>
<dbReference type="InterPro" id="IPR000160">
    <property type="entry name" value="GGDEF_dom"/>
</dbReference>